<evidence type="ECO:0008006" key="5">
    <source>
        <dbReference type="Google" id="ProtNLM"/>
    </source>
</evidence>
<evidence type="ECO:0000256" key="2">
    <source>
        <dbReference type="SAM" id="Phobius"/>
    </source>
</evidence>
<protein>
    <recommendedName>
        <fullName evidence="5">DUF4064 domain-containing protein</fullName>
    </recommendedName>
</protein>
<gene>
    <name evidence="3" type="ORF">E9229_000391</name>
</gene>
<feature type="transmembrane region" description="Helical" evidence="2">
    <location>
        <begin position="190"/>
        <end position="221"/>
    </location>
</feature>
<dbReference type="EMBL" id="JACHVS010000001">
    <property type="protein sequence ID" value="MBB2994200.1"/>
    <property type="molecule type" value="Genomic_DNA"/>
</dbReference>
<feature type="region of interest" description="Disordered" evidence="1">
    <location>
        <begin position="1"/>
        <end position="67"/>
    </location>
</feature>
<feature type="transmembrane region" description="Helical" evidence="2">
    <location>
        <begin position="155"/>
        <end position="178"/>
    </location>
</feature>
<keyword evidence="2" id="KW-0472">Membrane</keyword>
<keyword evidence="2" id="KW-0812">Transmembrane</keyword>
<organism evidence="3 4">
    <name type="scientific">Paeniglutamicibacter cryotolerans</name>
    <dbReference type="NCBI Taxonomy" id="670079"/>
    <lineage>
        <taxon>Bacteria</taxon>
        <taxon>Bacillati</taxon>
        <taxon>Actinomycetota</taxon>
        <taxon>Actinomycetes</taxon>
        <taxon>Micrococcales</taxon>
        <taxon>Micrococcaceae</taxon>
        <taxon>Paeniglutamicibacter</taxon>
    </lineage>
</organism>
<evidence type="ECO:0000313" key="3">
    <source>
        <dbReference type="EMBL" id="MBB2994200.1"/>
    </source>
</evidence>
<evidence type="ECO:0000256" key="1">
    <source>
        <dbReference type="SAM" id="MobiDB-lite"/>
    </source>
</evidence>
<feature type="compositionally biased region" description="Low complexity" evidence="1">
    <location>
        <begin position="22"/>
        <end position="67"/>
    </location>
</feature>
<keyword evidence="4" id="KW-1185">Reference proteome</keyword>
<accession>A0A839QE61</accession>
<evidence type="ECO:0000313" key="4">
    <source>
        <dbReference type="Proteomes" id="UP000523000"/>
    </source>
</evidence>
<dbReference type="RefSeq" id="WP_183509573.1">
    <property type="nucleotide sequence ID" value="NZ_BAABGK010000041.1"/>
</dbReference>
<dbReference type="AlphaFoldDB" id="A0A839QE61"/>
<comment type="caution">
    <text evidence="3">The sequence shown here is derived from an EMBL/GenBank/DDBJ whole genome shotgun (WGS) entry which is preliminary data.</text>
</comment>
<reference evidence="3 4" key="1">
    <citation type="submission" date="2020-08" db="EMBL/GenBank/DDBJ databases">
        <title>Sequencing the genomes of 1000 actinobacteria strains.</title>
        <authorList>
            <person name="Klenk H.-P."/>
        </authorList>
    </citation>
    <scope>NUCLEOTIDE SEQUENCE [LARGE SCALE GENOMIC DNA]</scope>
    <source>
        <strain evidence="3 4">DSM 22826</strain>
    </source>
</reference>
<dbReference type="Proteomes" id="UP000523000">
    <property type="component" value="Unassembled WGS sequence"/>
</dbReference>
<keyword evidence="2" id="KW-1133">Transmembrane helix</keyword>
<feature type="transmembrane region" description="Helical" evidence="2">
    <location>
        <begin position="91"/>
        <end position="116"/>
    </location>
</feature>
<proteinExistence type="predicted"/>
<sequence>MSTPANEPHDPQNPPPEQPRYGQNPPQAGQNAPQYGQNVPPYGQPTPQYGQNAAQAPAPYGQAPQQYPGSFPVPQQFPMGVKPVVANRPGLLTAAFWLLLVAGAYSLLISVVFIILPRGAMLTQVETMIAADPALQSQLATAGLKISDLAAVFDMAINFVVVLGIISAGLFALIAFMLRAGSNGARITGTVLAVLSLLTLTSGVTILPALLGVVAIVLSWLRPSSDYIAYKKASRAVV</sequence>
<name>A0A839QE61_9MICC</name>